<evidence type="ECO:0008006" key="3">
    <source>
        <dbReference type="Google" id="ProtNLM"/>
    </source>
</evidence>
<evidence type="ECO:0000313" key="2">
    <source>
        <dbReference type="Proteomes" id="UP000653644"/>
    </source>
</evidence>
<sequence>MSWCPFAKKLELQPESDAQPAIRPTQFIVHSIVAPWTPERTYEYWRDSTNLESHFGLGYNGSLGQFIGTQTRADANAAANRRPDGTGAISLESASNLEASDPWTGEQVETLIRLGVWVHQEHGIPLRLCRSADDPGFGYHRQFSAWNPDGHTCPGDARVRQFREVVFPGIVARANGQTQPPKEDDMPDYLNLGIAKPFTLKPGQWDSIEFTTEWNDTASQHVAGSSVFAKGPARFTGSVSLAFSGLLVGDVVQARMSEYQGDTHKIDHPIHEVIGTPGDSYGVVSLTKRLGAGRGMRVQLLNQSAKPVTVTSAVLTALVFKES</sequence>
<gene>
    <name evidence="1" type="ORF">GCM10010345_12100</name>
</gene>
<dbReference type="Gene3D" id="3.40.80.10">
    <property type="entry name" value="Peptidoglycan recognition protein-like"/>
    <property type="match status" value="1"/>
</dbReference>
<dbReference type="Proteomes" id="UP000653644">
    <property type="component" value="Unassembled WGS sequence"/>
</dbReference>
<reference evidence="2" key="1">
    <citation type="journal article" date="2019" name="Int. J. Syst. Evol. Microbiol.">
        <title>The Global Catalogue of Microorganisms (GCM) 10K type strain sequencing project: providing services to taxonomists for standard genome sequencing and annotation.</title>
        <authorList>
            <consortium name="The Broad Institute Genomics Platform"/>
            <consortium name="The Broad Institute Genome Sequencing Center for Infectious Disease"/>
            <person name="Wu L."/>
            <person name="Ma J."/>
        </authorList>
    </citation>
    <scope>NUCLEOTIDE SEQUENCE [LARGE SCALE GENOMIC DNA]</scope>
    <source>
        <strain evidence="2">JCM 4733</strain>
    </source>
</reference>
<name>A0ABQ3CFX1_9ACTN</name>
<comment type="caution">
    <text evidence="1">The sequence shown here is derived from an EMBL/GenBank/DDBJ whole genome shotgun (WGS) entry which is preliminary data.</text>
</comment>
<dbReference type="InterPro" id="IPR036505">
    <property type="entry name" value="Amidase/PGRP_sf"/>
</dbReference>
<accession>A0ABQ3CFX1</accession>
<keyword evidence="2" id="KW-1185">Reference proteome</keyword>
<evidence type="ECO:0000313" key="1">
    <source>
        <dbReference type="EMBL" id="GHA09231.1"/>
    </source>
</evidence>
<organism evidence="1 2">
    <name type="scientific">Streptomyces canarius</name>
    <dbReference type="NCBI Taxonomy" id="285453"/>
    <lineage>
        <taxon>Bacteria</taxon>
        <taxon>Bacillati</taxon>
        <taxon>Actinomycetota</taxon>
        <taxon>Actinomycetes</taxon>
        <taxon>Kitasatosporales</taxon>
        <taxon>Streptomycetaceae</taxon>
        <taxon>Streptomyces</taxon>
    </lineage>
</organism>
<dbReference type="EMBL" id="BMVN01000003">
    <property type="protein sequence ID" value="GHA09231.1"/>
    <property type="molecule type" value="Genomic_DNA"/>
</dbReference>
<proteinExistence type="predicted"/>
<dbReference type="SUPFAM" id="SSF55846">
    <property type="entry name" value="N-acetylmuramoyl-L-alanine amidase-like"/>
    <property type="match status" value="1"/>
</dbReference>
<dbReference type="RefSeq" id="WP_189882986.1">
    <property type="nucleotide sequence ID" value="NZ_BMVN01000003.1"/>
</dbReference>
<protein>
    <recommendedName>
        <fullName evidence="3">N-acetylmuramoyl-L-alanine amidase domain-containing protein</fullName>
    </recommendedName>
</protein>